<protein>
    <submittedName>
        <fullName evidence="1">Uncharacterized protein</fullName>
    </submittedName>
</protein>
<organism evidence="1 2">
    <name type="scientific">Eoetvoesiella caeni</name>
    <dbReference type="NCBI Taxonomy" id="645616"/>
    <lineage>
        <taxon>Bacteria</taxon>
        <taxon>Pseudomonadati</taxon>
        <taxon>Pseudomonadota</taxon>
        <taxon>Betaproteobacteria</taxon>
        <taxon>Burkholderiales</taxon>
        <taxon>Alcaligenaceae</taxon>
        <taxon>Eoetvoesiella</taxon>
    </lineage>
</organism>
<dbReference type="OrthoDB" id="8564304at2"/>
<proteinExistence type="predicted"/>
<dbReference type="Proteomes" id="UP000253628">
    <property type="component" value="Unassembled WGS sequence"/>
</dbReference>
<comment type="caution">
    <text evidence="1">The sequence shown here is derived from an EMBL/GenBank/DDBJ whole genome shotgun (WGS) entry which is preliminary data.</text>
</comment>
<dbReference type="RefSeq" id="WP_113932688.1">
    <property type="nucleotide sequence ID" value="NZ_JACCEU010000004.1"/>
</dbReference>
<evidence type="ECO:0000313" key="2">
    <source>
        <dbReference type="Proteomes" id="UP000253628"/>
    </source>
</evidence>
<dbReference type="EMBL" id="QNRQ01000003">
    <property type="protein sequence ID" value="RBP40933.1"/>
    <property type="molecule type" value="Genomic_DNA"/>
</dbReference>
<evidence type="ECO:0000313" key="1">
    <source>
        <dbReference type="EMBL" id="RBP40933.1"/>
    </source>
</evidence>
<accession>A0A366HG24</accession>
<sequence>MKKTDLEKNKALKLLGKMKQGGTPARFSADANAPAVDRRQQRKLDQAQGLVSFPVKIKQTVIETIRSRASAQGQSTDQVIGELLELALASQEANANLG</sequence>
<name>A0A366HG24_9BURK</name>
<keyword evidence="2" id="KW-1185">Reference proteome</keyword>
<reference evidence="1 2" key="1">
    <citation type="submission" date="2018-06" db="EMBL/GenBank/DDBJ databases">
        <title>Genomic Encyclopedia of Type Strains, Phase IV (KMG-IV): sequencing the most valuable type-strain genomes for metagenomic binning, comparative biology and taxonomic classification.</title>
        <authorList>
            <person name="Goeker M."/>
        </authorList>
    </citation>
    <scope>NUCLEOTIDE SEQUENCE [LARGE SCALE GENOMIC DNA]</scope>
    <source>
        <strain evidence="1 2">DSM 25520</strain>
    </source>
</reference>
<gene>
    <name evidence="1" type="ORF">DFR37_103276</name>
</gene>
<dbReference type="AlphaFoldDB" id="A0A366HG24"/>